<name>A0A7X0JT52_9GAMM</name>
<gene>
    <name evidence="2" type="ORF">HNR48_002080</name>
</gene>
<proteinExistence type="predicted"/>
<accession>A0A7X0JT52</accession>
<comment type="caution">
    <text evidence="2">The sequence shown here is derived from an EMBL/GenBank/DDBJ whole genome shotgun (WGS) entry which is preliminary data.</text>
</comment>
<evidence type="ECO:0000313" key="2">
    <source>
        <dbReference type="EMBL" id="MBB6521795.1"/>
    </source>
</evidence>
<evidence type="ECO:0000313" key="3">
    <source>
        <dbReference type="Proteomes" id="UP000528457"/>
    </source>
</evidence>
<feature type="region of interest" description="Disordered" evidence="1">
    <location>
        <begin position="194"/>
        <end position="217"/>
    </location>
</feature>
<reference evidence="2 3" key="1">
    <citation type="submission" date="2020-08" db="EMBL/GenBank/DDBJ databases">
        <title>Genomic Encyclopedia of Type Strains, Phase IV (KMG-IV): sequencing the most valuable type-strain genomes for metagenomic binning, comparative biology and taxonomic classification.</title>
        <authorList>
            <person name="Goeker M."/>
        </authorList>
    </citation>
    <scope>NUCLEOTIDE SEQUENCE [LARGE SCALE GENOMIC DNA]</scope>
    <source>
        <strain evidence="2 3">DSM 22368</strain>
    </source>
</reference>
<dbReference type="InParanoid" id="A0A7X0JT52"/>
<dbReference type="EMBL" id="JACHHT010000002">
    <property type="protein sequence ID" value="MBB6521795.1"/>
    <property type="molecule type" value="Genomic_DNA"/>
</dbReference>
<dbReference type="Proteomes" id="UP000528457">
    <property type="component" value="Unassembled WGS sequence"/>
</dbReference>
<dbReference type="AlphaFoldDB" id="A0A7X0JT52"/>
<organism evidence="2 3">
    <name type="scientific">Pseudoteredinibacter isoporae</name>
    <dbReference type="NCBI Taxonomy" id="570281"/>
    <lineage>
        <taxon>Bacteria</taxon>
        <taxon>Pseudomonadati</taxon>
        <taxon>Pseudomonadota</taxon>
        <taxon>Gammaproteobacteria</taxon>
        <taxon>Cellvibrionales</taxon>
        <taxon>Cellvibrionaceae</taxon>
        <taxon>Pseudoteredinibacter</taxon>
    </lineage>
</organism>
<evidence type="ECO:0000256" key="1">
    <source>
        <dbReference type="SAM" id="MobiDB-lite"/>
    </source>
</evidence>
<feature type="region of interest" description="Disordered" evidence="1">
    <location>
        <begin position="1"/>
        <end position="76"/>
    </location>
</feature>
<protein>
    <submittedName>
        <fullName evidence="2">Uncharacterized protein</fullName>
    </submittedName>
</protein>
<sequence>MGENPRGSTKLPGAILDCDARSNPKGHLQEQMISPVRSATIPKGCKRLQPFLLPQRNPIDRMGENPRGSTKSPGAILDCDARSSPKGHLQEQMISPVRSATISKGCKRLSLFLLPERKPHRPDGREPAWLDKIVWSDFGLRRQEQPRGAFAGANDQSRPVRHYSKRLQAVAAFYNPKLRPTPYHLLTPPCKPSPTLLNDHQTSPQTPPLYITSIRHV</sequence>
<keyword evidence="3" id="KW-1185">Reference proteome</keyword>
<feature type="compositionally biased region" description="Polar residues" evidence="1">
    <location>
        <begin position="195"/>
        <end position="204"/>
    </location>
</feature>